<dbReference type="InterPro" id="IPR036250">
    <property type="entry name" value="AcylCo_DH-like_C"/>
</dbReference>
<organism evidence="4 5">
    <name type="scientific">Maribacter dokdonensis</name>
    <dbReference type="NCBI Taxonomy" id="320912"/>
    <lineage>
        <taxon>Bacteria</taxon>
        <taxon>Pseudomonadati</taxon>
        <taxon>Bacteroidota</taxon>
        <taxon>Flavobacteriia</taxon>
        <taxon>Flavobacteriales</taxon>
        <taxon>Flavobacteriaceae</taxon>
        <taxon>Maribacter</taxon>
    </lineage>
</organism>
<name>A0A1H4QES8_9FLAO</name>
<dbReference type="RefSeq" id="WP_074673216.1">
    <property type="nucleotide sequence ID" value="NZ_FNTB01000001.1"/>
</dbReference>
<proteinExistence type="predicted"/>
<evidence type="ECO:0000313" key="4">
    <source>
        <dbReference type="EMBL" id="SEC18119.1"/>
    </source>
</evidence>
<dbReference type="InterPro" id="IPR013107">
    <property type="entry name" value="Acyl-CoA_DH_C"/>
</dbReference>
<accession>A0A1H4QES8</accession>
<feature type="domain" description="Acyl-CoA dehydrogenase C-terminal" evidence="3">
    <location>
        <begin position="239"/>
        <end position="370"/>
    </location>
</feature>
<dbReference type="EMBL" id="FNTB01000001">
    <property type="protein sequence ID" value="SEC18119.1"/>
    <property type="molecule type" value="Genomic_DNA"/>
</dbReference>
<dbReference type="InterPro" id="IPR013786">
    <property type="entry name" value="AcylCoA_DH/ox_N"/>
</dbReference>
<dbReference type="PANTHER" id="PTHR43884">
    <property type="entry name" value="ACYL-COA DEHYDROGENASE"/>
    <property type="match status" value="1"/>
</dbReference>
<dbReference type="Pfam" id="PF08028">
    <property type="entry name" value="Acyl-CoA_dh_2"/>
    <property type="match status" value="1"/>
</dbReference>
<dbReference type="Pfam" id="PF02771">
    <property type="entry name" value="Acyl-CoA_dh_N"/>
    <property type="match status" value="1"/>
</dbReference>
<gene>
    <name evidence="4" type="ORF">SAMN05192540_2558</name>
</gene>
<dbReference type="GO" id="GO:0050660">
    <property type="term" value="F:flavin adenine dinucleotide binding"/>
    <property type="evidence" value="ECO:0007669"/>
    <property type="project" value="InterPro"/>
</dbReference>
<keyword evidence="1" id="KW-0560">Oxidoreductase</keyword>
<feature type="domain" description="Acyl-CoA dehydrogenase/oxidase N-terminal" evidence="2">
    <location>
        <begin position="19"/>
        <end position="95"/>
    </location>
</feature>
<dbReference type="AlphaFoldDB" id="A0A1H4QES8"/>
<dbReference type="GO" id="GO:0003995">
    <property type="term" value="F:acyl-CoA dehydrogenase activity"/>
    <property type="evidence" value="ECO:0007669"/>
    <property type="project" value="TreeGrafter"/>
</dbReference>
<dbReference type="PANTHER" id="PTHR43884:SF12">
    <property type="entry name" value="ISOVALERYL-COA DEHYDROGENASE, MITOCHONDRIAL-RELATED"/>
    <property type="match status" value="1"/>
</dbReference>
<reference evidence="4 5" key="1">
    <citation type="submission" date="2016-10" db="EMBL/GenBank/DDBJ databases">
        <authorList>
            <person name="de Groot N.N."/>
        </authorList>
    </citation>
    <scope>NUCLEOTIDE SEQUENCE [LARGE SCALE GENOMIC DNA]</scope>
    <source>
        <strain evidence="4 5">MAR_2009_71</strain>
    </source>
</reference>
<evidence type="ECO:0000259" key="2">
    <source>
        <dbReference type="Pfam" id="PF02771"/>
    </source>
</evidence>
<evidence type="ECO:0000256" key="1">
    <source>
        <dbReference type="ARBA" id="ARBA00023002"/>
    </source>
</evidence>
<dbReference type="Gene3D" id="1.10.540.10">
    <property type="entry name" value="Acyl-CoA dehydrogenase/oxidase, N-terminal domain"/>
    <property type="match status" value="1"/>
</dbReference>
<evidence type="ECO:0000259" key="3">
    <source>
        <dbReference type="Pfam" id="PF08028"/>
    </source>
</evidence>
<dbReference type="PIRSF" id="PIRSF016578">
    <property type="entry name" value="HsaA"/>
    <property type="match status" value="1"/>
</dbReference>
<dbReference type="Gene3D" id="2.40.110.10">
    <property type="entry name" value="Butyryl-CoA Dehydrogenase, subunit A, domain 2"/>
    <property type="match status" value="1"/>
</dbReference>
<dbReference type="Gene3D" id="1.20.140.10">
    <property type="entry name" value="Butyryl-CoA Dehydrogenase, subunit A, domain 3"/>
    <property type="match status" value="1"/>
</dbReference>
<dbReference type="SUPFAM" id="SSF56645">
    <property type="entry name" value="Acyl-CoA dehydrogenase NM domain-like"/>
    <property type="match status" value="1"/>
</dbReference>
<dbReference type="InterPro" id="IPR009100">
    <property type="entry name" value="AcylCoA_DH/oxidase_NM_dom_sf"/>
</dbReference>
<dbReference type="InterPro" id="IPR037069">
    <property type="entry name" value="AcylCoA_DH/ox_N_sf"/>
</dbReference>
<dbReference type="SUPFAM" id="SSF47203">
    <property type="entry name" value="Acyl-CoA dehydrogenase C-terminal domain-like"/>
    <property type="match status" value="1"/>
</dbReference>
<dbReference type="Proteomes" id="UP000183038">
    <property type="component" value="Unassembled WGS sequence"/>
</dbReference>
<evidence type="ECO:0000313" key="5">
    <source>
        <dbReference type="Proteomes" id="UP000183038"/>
    </source>
</evidence>
<sequence>MNNVKSSETLILTPSELAKEICSTAISNREVTESERKLAPSIIEELKNHQLFKMALPKDLGGWEGNPVETLKVYETLASAETSVAWIVWNNHLACTFGRFLNSESLNEIYKNPNDVYANSTRPEGVAKIVEGGYMISGRWSLVSGCELADWFVLRCLVTGGDLPTKLGPGAKLKLMYVPKDKVKVIDTWNVGGLRGTGSHDIEIEEAFVKESYAVDFESHVENDSAYNRLPIGAINSSGCAAMALGLLKGAIDELTKMCLERVTPGKNPDLRDRLTVQMALAKAKTILAAHRTQLHHTVNIIWEESLKENSFTDVQLADVWAASYEAATAARSMVSEIYAVAGTSSLYSKFRIERIHRDIYAVLQHGIIQPHWMNQAGMAYVGLKPTAAMFRI</sequence>
<protein>
    <submittedName>
        <fullName evidence="4">Acyl-CoA dehydrogenase</fullName>
    </submittedName>
</protein>
<dbReference type="InterPro" id="IPR046373">
    <property type="entry name" value="Acyl-CoA_Oxase/DH_mid-dom_sf"/>
</dbReference>
<dbReference type="OrthoDB" id="1170793at2"/>